<dbReference type="PANTHER" id="PTHR23150">
    <property type="entry name" value="SULFATASE MODIFYING FACTOR 1, 2"/>
    <property type="match status" value="1"/>
</dbReference>
<accession>K9UMM1</accession>
<dbReference type="InterPro" id="IPR005532">
    <property type="entry name" value="SUMF_dom"/>
</dbReference>
<dbReference type="STRING" id="1173020.Cha6605_4996"/>
<dbReference type="KEGG" id="cmp:Cha6605_4996"/>
<evidence type="ECO:0000313" key="3">
    <source>
        <dbReference type="Proteomes" id="UP000010366"/>
    </source>
</evidence>
<dbReference type="AlphaFoldDB" id="K9UMM1"/>
<dbReference type="Proteomes" id="UP000010366">
    <property type="component" value="Chromosome"/>
</dbReference>
<protein>
    <recommendedName>
        <fullName evidence="1">Sulfatase-modifying factor enzyme-like domain-containing protein</fullName>
    </recommendedName>
</protein>
<dbReference type="Pfam" id="PF03781">
    <property type="entry name" value="FGE-sulfatase"/>
    <property type="match status" value="1"/>
</dbReference>
<dbReference type="InterPro" id="IPR042095">
    <property type="entry name" value="SUMF_sf"/>
</dbReference>
<dbReference type="HOGENOM" id="CLU_012431_2_4_3"/>
<dbReference type="eggNOG" id="COG1262">
    <property type="taxonomic scope" value="Bacteria"/>
</dbReference>
<dbReference type="OrthoDB" id="3981129at2"/>
<dbReference type="InterPro" id="IPR016187">
    <property type="entry name" value="CTDL_fold"/>
</dbReference>
<dbReference type="SUPFAM" id="SSF56436">
    <property type="entry name" value="C-type lectin-like"/>
    <property type="match status" value="1"/>
</dbReference>
<dbReference type="PANTHER" id="PTHR23150:SF19">
    <property type="entry name" value="FORMYLGLYCINE-GENERATING ENZYME"/>
    <property type="match status" value="1"/>
</dbReference>
<name>K9UMM1_CHAP6</name>
<proteinExistence type="predicted"/>
<feature type="domain" description="Sulfatase-modifying factor enzyme-like" evidence="1">
    <location>
        <begin position="45"/>
        <end position="270"/>
    </location>
</feature>
<evidence type="ECO:0000259" key="1">
    <source>
        <dbReference type="Pfam" id="PF03781"/>
    </source>
</evidence>
<sequence>MSSVTNLTTFSFETVSVDRNGEIIDRRSGKAQYFTLSLGDGIGLDLVSIPGGTLMMGDERHHQDEQPVHQVTVPAFFISKYPITQAQYRSIMGENAGSGMGDNYPIEKVSWDDAIEFCNKLSQQTGDRYTLPSESQWEYACRAGTTTAFYFGETIVPDLVNYHGDYPYQGAPTGENREQTTPVGSFPPNAFGLSDMHGNVWEWCLDEYQPSYQGAPIDGSAWISSVEESNLKRVMRGGAWDYVARGCRSAVRGSLASQIRLAGCGLRVVRADG</sequence>
<reference evidence="2 3" key="1">
    <citation type="submission" date="2012-05" db="EMBL/GenBank/DDBJ databases">
        <title>Finished chromosome of genome of Chamaesiphon sp. PCC 6605.</title>
        <authorList>
            <consortium name="US DOE Joint Genome Institute"/>
            <person name="Gugger M."/>
            <person name="Coursin T."/>
            <person name="Rippka R."/>
            <person name="Tandeau De Marsac N."/>
            <person name="Huntemann M."/>
            <person name="Wei C.-L."/>
            <person name="Han J."/>
            <person name="Detter J.C."/>
            <person name="Han C."/>
            <person name="Tapia R."/>
            <person name="Chen A."/>
            <person name="Kyrpides N."/>
            <person name="Mavromatis K."/>
            <person name="Markowitz V."/>
            <person name="Szeto E."/>
            <person name="Ivanova N."/>
            <person name="Pagani I."/>
            <person name="Pati A."/>
            <person name="Goodwin L."/>
            <person name="Nordberg H.P."/>
            <person name="Cantor M.N."/>
            <person name="Hua S.X."/>
            <person name="Woyke T."/>
            <person name="Kerfeld C.A."/>
        </authorList>
    </citation>
    <scope>NUCLEOTIDE SEQUENCE [LARGE SCALE GENOMIC DNA]</scope>
    <source>
        <strain evidence="3">ATCC 27169 / PCC 6605</strain>
    </source>
</reference>
<dbReference type="EMBL" id="CP003600">
    <property type="protein sequence ID" value="AFY95903.1"/>
    <property type="molecule type" value="Genomic_DNA"/>
</dbReference>
<dbReference type="Gene3D" id="3.90.1580.10">
    <property type="entry name" value="paralog of FGE (formylglycine-generating enzyme)"/>
    <property type="match status" value="1"/>
</dbReference>
<evidence type="ECO:0000313" key="2">
    <source>
        <dbReference type="EMBL" id="AFY95903.1"/>
    </source>
</evidence>
<organism evidence="2 3">
    <name type="scientific">Chamaesiphon minutus (strain ATCC 27169 / PCC 6605)</name>
    <dbReference type="NCBI Taxonomy" id="1173020"/>
    <lineage>
        <taxon>Bacteria</taxon>
        <taxon>Bacillati</taxon>
        <taxon>Cyanobacteriota</taxon>
        <taxon>Cyanophyceae</taxon>
        <taxon>Gomontiellales</taxon>
        <taxon>Chamaesiphonaceae</taxon>
        <taxon>Chamaesiphon</taxon>
    </lineage>
</organism>
<dbReference type="InterPro" id="IPR051043">
    <property type="entry name" value="Sulfatase_Mod_Factor_Kinase"/>
</dbReference>
<dbReference type="GO" id="GO:0120147">
    <property type="term" value="F:formylglycine-generating oxidase activity"/>
    <property type="evidence" value="ECO:0007669"/>
    <property type="project" value="TreeGrafter"/>
</dbReference>
<gene>
    <name evidence="2" type="ORF">Cha6605_4996</name>
</gene>
<keyword evidence="3" id="KW-1185">Reference proteome</keyword>